<keyword evidence="2" id="KW-1185">Reference proteome</keyword>
<organism evidence="1 2">
    <name type="scientific">Geoalkalibacter halelectricus</name>
    <dbReference type="NCBI Taxonomy" id="2847045"/>
    <lineage>
        <taxon>Bacteria</taxon>
        <taxon>Pseudomonadati</taxon>
        <taxon>Thermodesulfobacteriota</taxon>
        <taxon>Desulfuromonadia</taxon>
        <taxon>Desulfuromonadales</taxon>
        <taxon>Geoalkalibacteraceae</taxon>
        <taxon>Geoalkalibacter</taxon>
    </lineage>
</organism>
<dbReference type="Proteomes" id="UP001060414">
    <property type="component" value="Chromosome"/>
</dbReference>
<evidence type="ECO:0000313" key="1">
    <source>
        <dbReference type="EMBL" id="UWZ79850.1"/>
    </source>
</evidence>
<evidence type="ECO:0000313" key="2">
    <source>
        <dbReference type="Proteomes" id="UP001060414"/>
    </source>
</evidence>
<name>A0ABY5ZPN6_9BACT</name>
<dbReference type="EMBL" id="CP092109">
    <property type="protein sequence ID" value="UWZ79850.1"/>
    <property type="molecule type" value="Genomic_DNA"/>
</dbReference>
<dbReference type="InterPro" id="IPR021268">
    <property type="entry name" value="DUF2845"/>
</dbReference>
<sequence>MRILQVCFTLLLLTVFAVPAWALRCDGRLVNTGDHQVEVLAKCGEPLWRERWYDDVFERRFFDTLERRSVVVEEWIYDFGPHRLLYLLRFRNSRLVDISTGDRATMAVDACRDGRTLRVGDTKIEVIRKCGVPVHSDSREDEILHAVDPHRALRSTIRVDEWTYNFGPRRFLLHLTFENGRLRQIETGGYGF</sequence>
<reference evidence="1" key="1">
    <citation type="journal article" date="2022" name="Environ. Microbiol.">
        <title>Geoalkalibacter halelectricus SAP #1 sp. nov. possessing extracellular electron transfer and mineral#reducing capabilities from a haloalkaline environment.</title>
        <authorList>
            <person name="Yadav S."/>
            <person name="Singh R."/>
            <person name="Sundharam S.S."/>
            <person name="Chaudhary S."/>
            <person name="Krishnamurthi S."/>
            <person name="Patil S.A."/>
        </authorList>
    </citation>
    <scope>NUCLEOTIDE SEQUENCE</scope>
    <source>
        <strain evidence="1">SAP-1</strain>
    </source>
</reference>
<gene>
    <name evidence="1" type="ORF">L9S41_00275</name>
</gene>
<accession>A0ABY5ZPN6</accession>
<proteinExistence type="predicted"/>
<dbReference type="Pfam" id="PF11006">
    <property type="entry name" value="DUF2845"/>
    <property type="match status" value="2"/>
</dbReference>
<dbReference type="RefSeq" id="WP_260748202.1">
    <property type="nucleotide sequence ID" value="NZ_CP092109.1"/>
</dbReference>
<protein>
    <submittedName>
        <fullName evidence="1">DUF2845 domain-containing protein</fullName>
    </submittedName>
</protein>